<dbReference type="EMBL" id="CYZF01000015">
    <property type="protein sequence ID" value="CUP54078.1"/>
    <property type="molecule type" value="Genomic_DNA"/>
</dbReference>
<dbReference type="RefSeq" id="WP_229117878.1">
    <property type="nucleotide sequence ID" value="NZ_CAXSKL010000009.1"/>
</dbReference>
<dbReference type="InterPro" id="IPR036286">
    <property type="entry name" value="LexA/Signal_pep-like_sf"/>
</dbReference>
<evidence type="ECO:0000256" key="1">
    <source>
        <dbReference type="ARBA" id="ARBA00023015"/>
    </source>
</evidence>
<keyword evidence="1" id="KW-0805">Transcription regulation</keyword>
<evidence type="ECO:0000259" key="5">
    <source>
        <dbReference type="Pfam" id="PF00717"/>
    </source>
</evidence>
<evidence type="ECO:0000256" key="2">
    <source>
        <dbReference type="ARBA" id="ARBA00023125"/>
    </source>
</evidence>
<gene>
    <name evidence="6" type="ORF">ERS417307_03894</name>
</gene>
<dbReference type="Pfam" id="PF00717">
    <property type="entry name" value="Peptidase_S24"/>
    <property type="match status" value="1"/>
</dbReference>
<evidence type="ECO:0000313" key="7">
    <source>
        <dbReference type="Proteomes" id="UP000095419"/>
    </source>
</evidence>
<evidence type="ECO:0000313" key="6">
    <source>
        <dbReference type="EMBL" id="CUP54078.1"/>
    </source>
</evidence>
<evidence type="ECO:0000256" key="4">
    <source>
        <dbReference type="SAM" id="Coils"/>
    </source>
</evidence>
<accession>A0A174P5I0</accession>
<keyword evidence="4" id="KW-0175">Coiled coil</keyword>
<dbReference type="PANTHER" id="PTHR40661:SF3">
    <property type="entry name" value="FELS-1 PROPHAGE TRANSCRIPTIONAL REGULATOR"/>
    <property type="match status" value="1"/>
</dbReference>
<dbReference type="GO" id="GO:0003677">
    <property type="term" value="F:DNA binding"/>
    <property type="evidence" value="ECO:0007669"/>
    <property type="project" value="UniProtKB-KW"/>
</dbReference>
<dbReference type="PANTHER" id="PTHR40661">
    <property type="match status" value="1"/>
</dbReference>
<keyword evidence="3" id="KW-0804">Transcription</keyword>
<dbReference type="InterPro" id="IPR015927">
    <property type="entry name" value="Peptidase_S24_S26A/B/C"/>
</dbReference>
<protein>
    <submittedName>
        <fullName evidence="6">Peptidase S24-like</fullName>
    </submittedName>
</protein>
<feature type="coiled-coil region" evidence="4">
    <location>
        <begin position="240"/>
        <end position="267"/>
    </location>
</feature>
<dbReference type="Proteomes" id="UP000095419">
    <property type="component" value="Unassembled WGS sequence"/>
</dbReference>
<dbReference type="InterPro" id="IPR039418">
    <property type="entry name" value="LexA-like"/>
</dbReference>
<dbReference type="Gene3D" id="2.10.109.10">
    <property type="entry name" value="Umud Fragment, subunit A"/>
    <property type="match status" value="1"/>
</dbReference>
<proteinExistence type="predicted"/>
<organism evidence="6 7">
    <name type="scientific">Bacteroides uniformis</name>
    <dbReference type="NCBI Taxonomy" id="820"/>
    <lineage>
        <taxon>Bacteria</taxon>
        <taxon>Pseudomonadati</taxon>
        <taxon>Bacteroidota</taxon>
        <taxon>Bacteroidia</taxon>
        <taxon>Bacteroidales</taxon>
        <taxon>Bacteroidaceae</taxon>
        <taxon>Bacteroides</taxon>
    </lineage>
</organism>
<feature type="domain" description="Peptidase S24/S26A/S26B/S26C" evidence="5">
    <location>
        <begin position="100"/>
        <end position="214"/>
    </location>
</feature>
<name>A0A174P5I0_BACUN</name>
<keyword evidence="2" id="KW-0238">DNA-binding</keyword>
<dbReference type="AlphaFoldDB" id="A0A174P5I0"/>
<reference evidence="6 7" key="1">
    <citation type="submission" date="2015-09" db="EMBL/GenBank/DDBJ databases">
        <authorList>
            <consortium name="Pathogen Informatics"/>
        </authorList>
    </citation>
    <scope>NUCLEOTIDE SEQUENCE [LARGE SCALE GENOMIC DNA]</scope>
    <source>
        <strain evidence="6 7">2789STDY5608791</strain>
    </source>
</reference>
<evidence type="ECO:0000256" key="3">
    <source>
        <dbReference type="ARBA" id="ARBA00023163"/>
    </source>
</evidence>
<dbReference type="CDD" id="cd06529">
    <property type="entry name" value="S24_LexA-like"/>
    <property type="match status" value="1"/>
</dbReference>
<dbReference type="SUPFAM" id="SSF51306">
    <property type="entry name" value="LexA/Signal peptidase"/>
    <property type="match status" value="1"/>
</dbReference>
<sequence length="271" mass="31142">MKAIDRFYEYLAEKSLKPTAIEKEIGLSNGYLSAQKKRNADMGEGMILKIIDYFRDINPLWLLTGEGSMLRNGTMPTTVNAPSSKSINSFNNDDFVSIPLVDISVAAGCCGYDNPDYLEVVDTIKMPSSMVRNSEKYFCVRIKGESMSPTLLDSSYVIVRLLDRSEWQDMPDQHIYVISDTDGRSYIKRIKNRFRQHGFLVCMSDNVDKINYPNFNLEAQEINTILHAEWYFSAKMPNLNETYYDKVNQLEDDMDVIKSQMQQLLRAINVK</sequence>